<dbReference type="GO" id="GO:0005509">
    <property type="term" value="F:calcium ion binding"/>
    <property type="evidence" value="ECO:0007669"/>
    <property type="project" value="InterPro"/>
</dbReference>
<evidence type="ECO:0000256" key="4">
    <source>
        <dbReference type="ARBA" id="ARBA00022837"/>
    </source>
</evidence>
<evidence type="ECO:0000256" key="3">
    <source>
        <dbReference type="ARBA" id="ARBA00022737"/>
    </source>
</evidence>
<feature type="compositionally biased region" description="Polar residues" evidence="5">
    <location>
        <begin position="25"/>
        <end position="37"/>
    </location>
</feature>
<dbReference type="Proteomes" id="UP000085678">
    <property type="component" value="Unplaced"/>
</dbReference>
<dbReference type="GO" id="GO:0051017">
    <property type="term" value="P:actin filament bundle assembly"/>
    <property type="evidence" value="ECO:0007669"/>
    <property type="project" value="TreeGrafter"/>
</dbReference>
<dbReference type="SUPFAM" id="SSF47473">
    <property type="entry name" value="EF-hand"/>
    <property type="match status" value="1"/>
</dbReference>
<dbReference type="KEGG" id="lak:106151192"/>
<keyword evidence="7" id="KW-1185">Reference proteome</keyword>
<dbReference type="Pfam" id="PF21008">
    <property type="entry name" value="AIF-1"/>
    <property type="match status" value="1"/>
</dbReference>
<dbReference type="GeneID" id="106151192"/>
<feature type="domain" description="EF-hand" evidence="6">
    <location>
        <begin position="154"/>
        <end position="189"/>
    </location>
</feature>
<keyword evidence="4" id="KW-0106">Calcium</keyword>
<dbReference type="InterPro" id="IPR049025">
    <property type="entry name" value="AIF-1_EF_pair"/>
</dbReference>
<dbReference type="OrthoDB" id="26525at2759"/>
<feature type="domain" description="EF-hand" evidence="6">
    <location>
        <begin position="190"/>
        <end position="225"/>
    </location>
</feature>
<dbReference type="GO" id="GO:0097178">
    <property type="term" value="P:ruffle assembly"/>
    <property type="evidence" value="ECO:0007669"/>
    <property type="project" value="TreeGrafter"/>
</dbReference>
<dbReference type="SMART" id="SM00054">
    <property type="entry name" value="EFh"/>
    <property type="match status" value="2"/>
</dbReference>
<evidence type="ECO:0000256" key="1">
    <source>
        <dbReference type="ARBA" id="ARBA00004599"/>
    </source>
</evidence>
<dbReference type="PROSITE" id="PS00018">
    <property type="entry name" value="EF_HAND_1"/>
    <property type="match status" value="2"/>
</dbReference>
<dbReference type="PANTHER" id="PTHR10356">
    <property type="entry name" value="ALLOGRAFT INFLAMMATORY FACTOR-1"/>
    <property type="match status" value="1"/>
</dbReference>
<dbReference type="GO" id="GO:0005884">
    <property type="term" value="C:actin filament"/>
    <property type="evidence" value="ECO:0007669"/>
    <property type="project" value="TreeGrafter"/>
</dbReference>
<accession>A0A1S3H169</accession>
<dbReference type="PANTHER" id="PTHR10356:SF0">
    <property type="entry name" value="CALCIUM-BINDING PROTEIN B"/>
    <property type="match status" value="1"/>
</dbReference>
<dbReference type="FunFam" id="1.10.238.10:FF:000178">
    <property type="entry name" value="Calmodulin-2 A"/>
    <property type="match status" value="1"/>
</dbReference>
<dbReference type="InterPro" id="IPR042433">
    <property type="entry name" value="AIF1/AIF1L"/>
</dbReference>
<evidence type="ECO:0000313" key="7">
    <source>
        <dbReference type="Proteomes" id="UP000085678"/>
    </source>
</evidence>
<dbReference type="Gene3D" id="1.10.238.10">
    <property type="entry name" value="EF-hand"/>
    <property type="match status" value="1"/>
</dbReference>
<evidence type="ECO:0000259" key="6">
    <source>
        <dbReference type="PROSITE" id="PS50222"/>
    </source>
</evidence>
<name>A0A1S3H169_LINAN</name>
<dbReference type="GO" id="GO:0032587">
    <property type="term" value="C:ruffle membrane"/>
    <property type="evidence" value="ECO:0007669"/>
    <property type="project" value="UniProtKB-SubCell"/>
</dbReference>
<proteinExistence type="predicted"/>
<dbReference type="STRING" id="7574.A0A1S3H169"/>
<dbReference type="GO" id="GO:0051015">
    <property type="term" value="F:actin filament binding"/>
    <property type="evidence" value="ECO:0007669"/>
    <property type="project" value="TreeGrafter"/>
</dbReference>
<protein>
    <submittedName>
        <fullName evidence="8">Allograft inflammatory factor 1-like isoform X1</fullName>
    </submittedName>
</protein>
<gene>
    <name evidence="8" type="primary">LOC106151192</name>
</gene>
<dbReference type="InterPro" id="IPR002048">
    <property type="entry name" value="EF_hand_dom"/>
</dbReference>
<dbReference type="RefSeq" id="XP_013379753.1">
    <property type="nucleotide sequence ID" value="XM_013524299.1"/>
</dbReference>
<dbReference type="PROSITE" id="PS50222">
    <property type="entry name" value="EF_HAND_2"/>
    <property type="match status" value="2"/>
</dbReference>
<dbReference type="InterPro" id="IPR018247">
    <property type="entry name" value="EF_Hand_1_Ca_BS"/>
</dbReference>
<comment type="subcellular location">
    <subcellularLocation>
        <location evidence="1">Cell projection</location>
        <location evidence="1">Ruffle membrane</location>
        <topology evidence="1">Peripheral membrane protein</topology>
        <orientation evidence="1">Cytoplasmic side</orientation>
    </subcellularLocation>
</comment>
<dbReference type="InterPro" id="IPR011992">
    <property type="entry name" value="EF-hand-dom_pair"/>
</dbReference>
<sequence length="257" mass="29835">MRHRSGDGVEDIKTDRQTEDPSFMRTENNNGQKSPQQKVDLLITNKGRIRSWERPGIERSRLVRPSIVASRRLDYEPFPRLPWAALLLRSDVKPSQAVIDMSYQSPWTNPGKVFGTSAGKFFGLMKEAQSKHLERMNRMYLLDDRYRDVDHLQEKLHVYKNLFLEFDENGSGDIDALELKRMLQKLGVHRTNLEIRRMIAEVDSDSSGTITYHEFLAMMLSRRSPQLKLIIQFEAKHKILQPPKVGPPPKKDLRSLP</sequence>
<evidence type="ECO:0000313" key="8">
    <source>
        <dbReference type="RefSeq" id="XP_013379753.1"/>
    </source>
</evidence>
<feature type="compositionally biased region" description="Basic and acidic residues" evidence="5">
    <location>
        <begin position="1"/>
        <end position="19"/>
    </location>
</feature>
<evidence type="ECO:0000256" key="2">
    <source>
        <dbReference type="ARBA" id="ARBA00022723"/>
    </source>
</evidence>
<feature type="region of interest" description="Disordered" evidence="5">
    <location>
        <begin position="1"/>
        <end position="37"/>
    </location>
</feature>
<dbReference type="CDD" id="cd00051">
    <property type="entry name" value="EFh"/>
    <property type="match status" value="1"/>
</dbReference>
<evidence type="ECO:0000256" key="5">
    <source>
        <dbReference type="SAM" id="MobiDB-lite"/>
    </source>
</evidence>
<organism evidence="7 8">
    <name type="scientific">Lingula anatina</name>
    <name type="common">Brachiopod</name>
    <name type="synonym">Lingula unguis</name>
    <dbReference type="NCBI Taxonomy" id="7574"/>
    <lineage>
        <taxon>Eukaryota</taxon>
        <taxon>Metazoa</taxon>
        <taxon>Spiralia</taxon>
        <taxon>Lophotrochozoa</taxon>
        <taxon>Brachiopoda</taxon>
        <taxon>Linguliformea</taxon>
        <taxon>Lingulata</taxon>
        <taxon>Lingulida</taxon>
        <taxon>Linguloidea</taxon>
        <taxon>Lingulidae</taxon>
        <taxon>Lingula</taxon>
    </lineage>
</organism>
<dbReference type="InParanoid" id="A0A1S3H169"/>
<keyword evidence="3" id="KW-0677">Repeat</keyword>
<keyword evidence="2" id="KW-0479">Metal-binding</keyword>
<reference evidence="8" key="1">
    <citation type="submission" date="2025-08" db="UniProtKB">
        <authorList>
            <consortium name="RefSeq"/>
        </authorList>
    </citation>
    <scope>IDENTIFICATION</scope>
    <source>
        <tissue evidence="8">Gonads</tissue>
    </source>
</reference>
<dbReference type="AlphaFoldDB" id="A0A1S3H169"/>